<reference evidence="1" key="1">
    <citation type="journal article" date="2020" name="Stud. Mycol.">
        <title>101 Dothideomycetes genomes: a test case for predicting lifestyles and emergence of pathogens.</title>
        <authorList>
            <person name="Haridas S."/>
            <person name="Albert R."/>
            <person name="Binder M."/>
            <person name="Bloem J."/>
            <person name="Labutti K."/>
            <person name="Salamov A."/>
            <person name="Andreopoulos B."/>
            <person name="Baker S."/>
            <person name="Barry K."/>
            <person name="Bills G."/>
            <person name="Bluhm B."/>
            <person name="Cannon C."/>
            <person name="Castanera R."/>
            <person name="Culley D."/>
            <person name="Daum C."/>
            <person name="Ezra D."/>
            <person name="Gonzalez J."/>
            <person name="Henrissat B."/>
            <person name="Kuo A."/>
            <person name="Liang C."/>
            <person name="Lipzen A."/>
            <person name="Lutzoni F."/>
            <person name="Magnuson J."/>
            <person name="Mondo S."/>
            <person name="Nolan M."/>
            <person name="Ohm R."/>
            <person name="Pangilinan J."/>
            <person name="Park H.-J."/>
            <person name="Ramirez L."/>
            <person name="Alfaro M."/>
            <person name="Sun H."/>
            <person name="Tritt A."/>
            <person name="Yoshinaga Y."/>
            <person name="Zwiers L.-H."/>
            <person name="Turgeon B."/>
            <person name="Goodwin S."/>
            <person name="Spatafora J."/>
            <person name="Crous P."/>
            <person name="Grigoriev I."/>
        </authorList>
    </citation>
    <scope>NUCLEOTIDE SEQUENCE</scope>
    <source>
        <strain evidence="1">ATCC 200398</strain>
    </source>
</reference>
<gene>
    <name evidence="1" type="ORF">BDR25DRAFT_379686</name>
</gene>
<accession>A0ACB6RBC6</accession>
<dbReference type="EMBL" id="MU003495">
    <property type="protein sequence ID" value="KAF2476020.1"/>
    <property type="molecule type" value="Genomic_DNA"/>
</dbReference>
<proteinExistence type="predicted"/>
<feature type="non-terminal residue" evidence="1">
    <location>
        <position position="1"/>
    </location>
</feature>
<protein>
    <submittedName>
        <fullName evidence="1">Aflatoxin B1 aldehyde reductase member 2</fullName>
    </submittedName>
</protein>
<organism evidence="1 2">
    <name type="scientific">Lindgomyces ingoldianus</name>
    <dbReference type="NCBI Taxonomy" id="673940"/>
    <lineage>
        <taxon>Eukaryota</taxon>
        <taxon>Fungi</taxon>
        <taxon>Dikarya</taxon>
        <taxon>Ascomycota</taxon>
        <taxon>Pezizomycotina</taxon>
        <taxon>Dothideomycetes</taxon>
        <taxon>Pleosporomycetidae</taxon>
        <taxon>Pleosporales</taxon>
        <taxon>Lindgomycetaceae</taxon>
        <taxon>Lindgomyces</taxon>
    </lineage>
</organism>
<keyword evidence="2" id="KW-1185">Reference proteome</keyword>
<sequence>VMTFGPNQEWGAKTTSLEEFGQFLDAFKEYGYDEVDTSRLYQQGQQEAFTGAIGWKERGFKLATKVYPITPGLHSPCQLREQLETSLRELRAISVDTFYLHAADRSVPFAETLDEVDTMYREGKFKQFGLSNFAAFEVAEIVMTCSARGWIRPTIYQAMYNAITRSIEAELIPTCRRYGLDIVTYNGLAGGLFTGKYSSNNTTAPQVLTQVDKTYRARFLTNASLEALSVIEPVVRKYGLTLIETGLRWLVHHSGLRMRRNGGNDGILTGASSLEQFKMTLPLFEKGPLPREVVEVLDAAWRIAKAEAPEYWFGELKYGYDTTRALFS</sequence>
<name>A0ACB6RBC6_9PLEO</name>
<comment type="caution">
    <text evidence="1">The sequence shown here is derived from an EMBL/GenBank/DDBJ whole genome shotgun (WGS) entry which is preliminary data.</text>
</comment>
<evidence type="ECO:0000313" key="2">
    <source>
        <dbReference type="Proteomes" id="UP000799755"/>
    </source>
</evidence>
<evidence type="ECO:0000313" key="1">
    <source>
        <dbReference type="EMBL" id="KAF2476020.1"/>
    </source>
</evidence>
<dbReference type="Proteomes" id="UP000799755">
    <property type="component" value="Unassembled WGS sequence"/>
</dbReference>